<name>A0A8H3IHQ7_9LECA</name>
<dbReference type="InterPro" id="IPR002921">
    <property type="entry name" value="Fungal_lipase-type"/>
</dbReference>
<dbReference type="SUPFAM" id="SSF53474">
    <property type="entry name" value="alpha/beta-Hydrolases"/>
    <property type="match status" value="1"/>
</dbReference>
<dbReference type="PANTHER" id="PTHR46640">
    <property type="entry name" value="TRIACYLGLYCEROL LIPASE, PUTATIVE (AFU_ORTHOLOGUE AFUA_6G06510)-RELATED"/>
    <property type="match status" value="1"/>
</dbReference>
<feature type="domain" description="Mono-/di-acylglycerol lipase N-terminal" evidence="5">
    <location>
        <begin position="15"/>
        <end position="79"/>
    </location>
</feature>
<evidence type="ECO:0000259" key="4">
    <source>
        <dbReference type="Pfam" id="PF01764"/>
    </source>
</evidence>
<dbReference type="Gene3D" id="3.40.50.1820">
    <property type="entry name" value="alpha/beta hydrolase"/>
    <property type="match status" value="1"/>
</dbReference>
<organism evidence="6 7">
    <name type="scientific">Alectoria fallacina</name>
    <dbReference type="NCBI Taxonomy" id="1903189"/>
    <lineage>
        <taxon>Eukaryota</taxon>
        <taxon>Fungi</taxon>
        <taxon>Dikarya</taxon>
        <taxon>Ascomycota</taxon>
        <taxon>Pezizomycotina</taxon>
        <taxon>Lecanoromycetes</taxon>
        <taxon>OSLEUM clade</taxon>
        <taxon>Lecanoromycetidae</taxon>
        <taxon>Lecanorales</taxon>
        <taxon>Lecanorineae</taxon>
        <taxon>Parmeliaceae</taxon>
        <taxon>Alectoria</taxon>
    </lineage>
</organism>
<dbReference type="OrthoDB" id="426718at2759"/>
<dbReference type="CDD" id="cd00519">
    <property type="entry name" value="Lipase_3"/>
    <property type="match status" value="1"/>
</dbReference>
<gene>
    <name evidence="6" type="ORF">ALECFALPRED_000986</name>
</gene>
<dbReference type="Pfam" id="PF03893">
    <property type="entry name" value="Lipase3_N"/>
    <property type="match status" value="1"/>
</dbReference>
<dbReference type="EMBL" id="CAJPDR010000119">
    <property type="protein sequence ID" value="CAF9919163.1"/>
    <property type="molecule type" value="Genomic_DNA"/>
</dbReference>
<proteinExistence type="predicted"/>
<evidence type="ECO:0008006" key="8">
    <source>
        <dbReference type="Google" id="ProtNLM"/>
    </source>
</evidence>
<evidence type="ECO:0000256" key="3">
    <source>
        <dbReference type="SAM" id="SignalP"/>
    </source>
</evidence>
<feature type="signal peptide" evidence="3">
    <location>
        <begin position="1"/>
        <end position="23"/>
    </location>
</feature>
<accession>A0A8H3IHQ7</accession>
<dbReference type="InterPro" id="IPR029058">
    <property type="entry name" value="AB_hydrolase_fold"/>
</dbReference>
<dbReference type="AlphaFoldDB" id="A0A8H3IHQ7"/>
<keyword evidence="7" id="KW-1185">Reference proteome</keyword>
<protein>
    <recommendedName>
        <fullName evidence="8">Triacylglycerol lipase</fullName>
    </recommendedName>
</protein>
<dbReference type="Proteomes" id="UP000664203">
    <property type="component" value="Unassembled WGS sequence"/>
</dbReference>
<feature type="domain" description="Fungal lipase-type" evidence="4">
    <location>
        <begin position="109"/>
        <end position="239"/>
    </location>
</feature>
<feature type="chain" id="PRO_5034757196" description="Triacylglycerol lipase" evidence="3">
    <location>
        <begin position="24"/>
        <end position="300"/>
    </location>
</feature>
<keyword evidence="2" id="KW-0378">Hydrolase</keyword>
<dbReference type="Pfam" id="PF01764">
    <property type="entry name" value="Lipase_3"/>
    <property type="match status" value="1"/>
</dbReference>
<evidence type="ECO:0000313" key="6">
    <source>
        <dbReference type="EMBL" id="CAF9919163.1"/>
    </source>
</evidence>
<evidence type="ECO:0000256" key="1">
    <source>
        <dbReference type="ARBA" id="ARBA00022729"/>
    </source>
</evidence>
<dbReference type="GO" id="GO:0016042">
    <property type="term" value="P:lipid catabolic process"/>
    <property type="evidence" value="ECO:0007669"/>
    <property type="project" value="InterPro"/>
</dbReference>
<evidence type="ECO:0000313" key="7">
    <source>
        <dbReference type="Proteomes" id="UP000664203"/>
    </source>
</evidence>
<dbReference type="PANTHER" id="PTHR46640:SF1">
    <property type="entry name" value="FUNGAL LIPASE-LIKE DOMAIN-CONTAINING PROTEIN-RELATED"/>
    <property type="match status" value="1"/>
</dbReference>
<keyword evidence="1 3" id="KW-0732">Signal</keyword>
<reference evidence="6" key="1">
    <citation type="submission" date="2021-03" db="EMBL/GenBank/DDBJ databases">
        <authorList>
            <person name="Tagirdzhanova G."/>
        </authorList>
    </citation>
    <scope>NUCLEOTIDE SEQUENCE</scope>
</reference>
<dbReference type="InterPro" id="IPR005592">
    <property type="entry name" value="Mono/diacylglycerol_lipase_N"/>
</dbReference>
<evidence type="ECO:0000259" key="5">
    <source>
        <dbReference type="Pfam" id="PF03893"/>
    </source>
</evidence>
<dbReference type="GO" id="GO:0016787">
    <property type="term" value="F:hydrolase activity"/>
    <property type="evidence" value="ECO:0007669"/>
    <property type="project" value="UniProtKB-KW"/>
</dbReference>
<dbReference type="InterPro" id="IPR051299">
    <property type="entry name" value="AB_hydrolase_lip/est"/>
</dbReference>
<sequence>MLYISPSKLAAAVIVLFFSCSLAAPLERRAIDATTFANLQLFEQFAAASYCPGNDNVTAGGTKLTCATDNCPLVAADDVTTVYEFENPGLLTGVTGYVAVDHTLALTILAFRGSHTFRNWAADLDFVQIPTDICPHCFCHQGFYNSWLEARPGVLAALLTTAHQYPTYRVTIVGHSLGGAIADVAAAEIRKAGTPADLYTYGAPRIAGPVLSDYITDQKAGGNYRTTHYDDPVPRLPPRALGFVHISPEYYIDTVTGVVPTAANVTALYGNVNLNGNTGNDKNKTDVLAHGWYFNHVSAC</sequence>
<evidence type="ECO:0000256" key="2">
    <source>
        <dbReference type="ARBA" id="ARBA00022801"/>
    </source>
</evidence>
<comment type="caution">
    <text evidence="6">The sequence shown here is derived from an EMBL/GenBank/DDBJ whole genome shotgun (WGS) entry which is preliminary data.</text>
</comment>